<dbReference type="PANTHER" id="PTHR11795">
    <property type="entry name" value="BRANCHED-CHAIN AMINO ACID TRANSPORT SYSTEM PERMEASE PROTEIN LIVH"/>
    <property type="match status" value="1"/>
</dbReference>
<name>A0A1G2N149_9BACT</name>
<sequence>MIPQLIVNSIIAGAIYTMVALGFNLIYGTVKFFDLGYGALTAVGGYAVFYFYKTLSLNLYISILLGILIAGIIGFLLYKFVYSPLRARKSSGMVLLVGSLGAFTAVQALIAILFTSQFQTLTQSAGAGKVYDILGGVITEVQLIILICGLVIMAGMALILKFTIFGKAVKAVGDDEEVSKIVGINTPKIIGWIFFIGSAIAGLAGILIGFDTGIEPTMGMSLLLKGVIASIIGGIGNIYGGVLGAFFLGFVENFGIWKISGEWKDAIAFGVLIIFLLWRPQGILKR</sequence>
<evidence type="ECO:0000256" key="2">
    <source>
        <dbReference type="ARBA" id="ARBA00022448"/>
    </source>
</evidence>
<evidence type="ECO:0000256" key="9">
    <source>
        <dbReference type="SAM" id="Phobius"/>
    </source>
</evidence>
<dbReference type="GO" id="GO:0005886">
    <property type="term" value="C:plasma membrane"/>
    <property type="evidence" value="ECO:0007669"/>
    <property type="project" value="UniProtKB-SubCell"/>
</dbReference>
<keyword evidence="4 9" id="KW-0812">Transmembrane</keyword>
<dbReference type="PANTHER" id="PTHR11795:SF445">
    <property type="entry name" value="AMINO ACID ABC TRANSPORTER PERMEASE PROTEIN"/>
    <property type="match status" value="1"/>
</dbReference>
<evidence type="ECO:0000256" key="5">
    <source>
        <dbReference type="ARBA" id="ARBA00022970"/>
    </source>
</evidence>
<feature type="transmembrane region" description="Helical" evidence="9">
    <location>
        <begin position="189"/>
        <end position="210"/>
    </location>
</feature>
<reference evidence="10 11" key="1">
    <citation type="journal article" date="2016" name="Nat. Commun.">
        <title>Thousands of microbial genomes shed light on interconnected biogeochemical processes in an aquifer system.</title>
        <authorList>
            <person name="Anantharaman K."/>
            <person name="Brown C.T."/>
            <person name="Hug L.A."/>
            <person name="Sharon I."/>
            <person name="Castelle C.J."/>
            <person name="Probst A.J."/>
            <person name="Thomas B.C."/>
            <person name="Singh A."/>
            <person name="Wilkins M.J."/>
            <person name="Karaoz U."/>
            <person name="Brodie E.L."/>
            <person name="Williams K.H."/>
            <person name="Hubbard S.S."/>
            <person name="Banfield J.F."/>
        </authorList>
    </citation>
    <scope>NUCLEOTIDE SEQUENCE [LARGE SCALE GENOMIC DNA]</scope>
</reference>
<dbReference type="AlphaFoldDB" id="A0A1G2N149"/>
<evidence type="ECO:0000256" key="7">
    <source>
        <dbReference type="ARBA" id="ARBA00023136"/>
    </source>
</evidence>
<keyword evidence="7 9" id="KW-0472">Membrane</keyword>
<evidence type="ECO:0000313" key="11">
    <source>
        <dbReference type="Proteomes" id="UP000178089"/>
    </source>
</evidence>
<evidence type="ECO:0008006" key="12">
    <source>
        <dbReference type="Google" id="ProtNLM"/>
    </source>
</evidence>
<keyword evidence="5" id="KW-0029">Amino-acid transport</keyword>
<feature type="transmembrane region" description="Helical" evidence="9">
    <location>
        <begin position="58"/>
        <end position="81"/>
    </location>
</feature>
<dbReference type="InterPro" id="IPR052157">
    <property type="entry name" value="BCAA_transport_permease"/>
</dbReference>
<comment type="similarity">
    <text evidence="8">Belongs to the binding-protein-dependent transport system permease family. LivHM subfamily.</text>
</comment>
<keyword evidence="3" id="KW-1003">Cell membrane</keyword>
<keyword evidence="6 9" id="KW-1133">Transmembrane helix</keyword>
<evidence type="ECO:0000256" key="3">
    <source>
        <dbReference type="ARBA" id="ARBA00022475"/>
    </source>
</evidence>
<gene>
    <name evidence="10" type="ORF">A3F51_01850</name>
</gene>
<organism evidence="10 11">
    <name type="scientific">Candidatus Taylorbacteria bacterium RIFCSPHIGHO2_12_FULL_45_16</name>
    <dbReference type="NCBI Taxonomy" id="1802315"/>
    <lineage>
        <taxon>Bacteria</taxon>
        <taxon>Candidatus Tayloriibacteriota</taxon>
    </lineage>
</organism>
<protein>
    <recommendedName>
        <fullName evidence="12">ABC transporter permease</fullName>
    </recommendedName>
</protein>
<accession>A0A1G2N149</accession>
<dbReference type="Pfam" id="PF02653">
    <property type="entry name" value="BPD_transp_2"/>
    <property type="match status" value="1"/>
</dbReference>
<feature type="transmembrane region" description="Helical" evidence="9">
    <location>
        <begin position="6"/>
        <end position="27"/>
    </location>
</feature>
<evidence type="ECO:0000256" key="4">
    <source>
        <dbReference type="ARBA" id="ARBA00022692"/>
    </source>
</evidence>
<feature type="transmembrane region" description="Helical" evidence="9">
    <location>
        <begin position="93"/>
        <end position="114"/>
    </location>
</feature>
<comment type="subcellular location">
    <subcellularLocation>
        <location evidence="1">Cell membrane</location>
        <topology evidence="1">Multi-pass membrane protein</topology>
    </subcellularLocation>
</comment>
<comment type="caution">
    <text evidence="10">The sequence shown here is derived from an EMBL/GenBank/DDBJ whole genome shotgun (WGS) entry which is preliminary data.</text>
</comment>
<dbReference type="GO" id="GO:0022857">
    <property type="term" value="F:transmembrane transporter activity"/>
    <property type="evidence" value="ECO:0007669"/>
    <property type="project" value="InterPro"/>
</dbReference>
<proteinExistence type="inferred from homology"/>
<keyword evidence="2" id="KW-0813">Transport</keyword>
<feature type="transmembrane region" description="Helical" evidence="9">
    <location>
        <begin position="222"/>
        <end position="251"/>
    </location>
</feature>
<evidence type="ECO:0000313" key="10">
    <source>
        <dbReference type="EMBL" id="OHA29042.1"/>
    </source>
</evidence>
<dbReference type="STRING" id="1802315.A3F51_01850"/>
<evidence type="ECO:0000256" key="1">
    <source>
        <dbReference type="ARBA" id="ARBA00004651"/>
    </source>
</evidence>
<evidence type="ECO:0000256" key="8">
    <source>
        <dbReference type="ARBA" id="ARBA00037998"/>
    </source>
</evidence>
<dbReference type="InterPro" id="IPR001851">
    <property type="entry name" value="ABC_transp_permease"/>
</dbReference>
<dbReference type="PRINTS" id="PR00173">
    <property type="entry name" value="EDTRNSPORT"/>
</dbReference>
<feature type="transmembrane region" description="Helical" evidence="9">
    <location>
        <begin position="134"/>
        <end position="160"/>
    </location>
</feature>
<dbReference type="Proteomes" id="UP000178089">
    <property type="component" value="Unassembled WGS sequence"/>
</dbReference>
<evidence type="ECO:0000256" key="6">
    <source>
        <dbReference type="ARBA" id="ARBA00022989"/>
    </source>
</evidence>
<dbReference type="CDD" id="cd06582">
    <property type="entry name" value="TM_PBP1_LivH_like"/>
    <property type="match status" value="1"/>
</dbReference>
<dbReference type="GO" id="GO:0006865">
    <property type="term" value="P:amino acid transport"/>
    <property type="evidence" value="ECO:0007669"/>
    <property type="project" value="UniProtKB-KW"/>
</dbReference>
<dbReference type="EMBL" id="MHRT01000006">
    <property type="protein sequence ID" value="OHA29042.1"/>
    <property type="molecule type" value="Genomic_DNA"/>
</dbReference>